<dbReference type="EMBL" id="JAWRVG010000005">
    <property type="protein sequence ID" value="KAK4082446.1"/>
    <property type="molecule type" value="Genomic_DNA"/>
</dbReference>
<organism evidence="6 7">
    <name type="scientific">Trichoderma aggressivum f. europaeum</name>
    <dbReference type="NCBI Taxonomy" id="173218"/>
    <lineage>
        <taxon>Eukaryota</taxon>
        <taxon>Fungi</taxon>
        <taxon>Dikarya</taxon>
        <taxon>Ascomycota</taxon>
        <taxon>Pezizomycotina</taxon>
        <taxon>Sordariomycetes</taxon>
        <taxon>Hypocreomycetidae</taxon>
        <taxon>Hypocreales</taxon>
        <taxon>Hypocreaceae</taxon>
        <taxon>Trichoderma</taxon>
    </lineage>
</organism>
<keyword evidence="1" id="KW-0378">Hydrolase</keyword>
<feature type="domain" description="Alpha-N-acetylglucosaminidase N-terminal" evidence="4">
    <location>
        <begin position="35"/>
        <end position="118"/>
    </location>
</feature>
<evidence type="ECO:0000259" key="4">
    <source>
        <dbReference type="Pfam" id="PF12971"/>
    </source>
</evidence>
<dbReference type="InterPro" id="IPR024733">
    <property type="entry name" value="NAGLU_tim-barrel"/>
</dbReference>
<gene>
    <name evidence="6" type="ORF">Triagg1_2258</name>
</gene>
<dbReference type="SUPFAM" id="SSF51445">
    <property type="entry name" value="(Trans)glycosidases"/>
    <property type="match status" value="1"/>
</dbReference>
<dbReference type="PANTHER" id="PTHR12872:SF1">
    <property type="entry name" value="ALPHA-N-ACETYLGLUCOSAMINIDASE"/>
    <property type="match status" value="1"/>
</dbReference>
<evidence type="ECO:0000256" key="1">
    <source>
        <dbReference type="ARBA" id="ARBA00022801"/>
    </source>
</evidence>
<feature type="domain" description="Alpha-N-acetylglucosaminidase C-terminal" evidence="5">
    <location>
        <begin position="478"/>
        <end position="740"/>
    </location>
</feature>
<feature type="signal peptide" evidence="2">
    <location>
        <begin position="1"/>
        <end position="19"/>
    </location>
</feature>
<dbReference type="InterPro" id="IPR007781">
    <property type="entry name" value="NAGLU"/>
</dbReference>
<proteinExistence type="predicted"/>
<dbReference type="Pfam" id="PF05089">
    <property type="entry name" value="NAGLU"/>
    <property type="match status" value="1"/>
</dbReference>
<evidence type="ECO:0000259" key="5">
    <source>
        <dbReference type="Pfam" id="PF12972"/>
    </source>
</evidence>
<dbReference type="InterPro" id="IPR029018">
    <property type="entry name" value="Hex-like_dom2"/>
</dbReference>
<dbReference type="GO" id="GO:0016787">
    <property type="term" value="F:hydrolase activity"/>
    <property type="evidence" value="ECO:0007669"/>
    <property type="project" value="UniProtKB-KW"/>
</dbReference>
<sequence>MHLFCIITAVGLLSPLVGAFNASKPSASTTDRIAGIKALVKRRLPQHEDSFIFSLSNDTASAADSYTVVSTADGKIHVQGTSLSSIVYGLHSYLSDVVHVDIWWHAGSQLQDAPASLPRLSSPLNGQSIVPYRYELNTVTTSYTAPFWTWEDWELQLDWMALRGINLAPAWIGIENFFIEVFREVGFTDDDISDFFTGPAFLAWNHFGNLQGSWSSNLPFEWVDNQFALQKKIIRRMVALGITPILPAFPGFVPRAVSRVLPDAQILRSIQWVNFPEKYTEDILLNPVDPLFAQMQLSFIAKQQQAYGNVTHFYTLDQFNEMTPPSEDLDYLRNASSNTWKALKAADPDAIWVFQAWLFAQNTTFWTNDRIEGYLGGVTIDSDMLILDIWSESMPQWQRAQSYYGKPWIWCELQNYGATINLYGQIQNVTKSPILALQESQSLVGFGLSMEGQQSNEIVYDLLLSQAWRSNPIDTNAYFKSWAAARYSSSKRPASIYAAWETVRTTVYDNTNLTMMPSVPKSIIELIPRTTDMANIVGILGTKLTYDPATMVSAWKQLYQAGLQDASLFNNPAYQYDIVDWTRQVLSNAFIPIYEKLLQIYYMPNQTAENRATELRTQGEQLTRLLLSLDLVLSSNKNFRLSTWLSAARASAPNASYADFFEYEARNQITVWGPSGQLVDYASKAWSGLMKTYHLKRWEMFVDYLIATEPANYNQTEFQDGLLVWELSWANNTGVQPEGSDEESDVGDNIRRTVQQWSEIFA</sequence>
<reference evidence="6" key="1">
    <citation type="submission" date="2023-11" db="EMBL/GenBank/DDBJ databases">
        <title>The genome sequences of three competitors of mushroom-forming fungi.</title>
        <authorList>
            <person name="Beijen E."/>
            <person name="Ohm R.A."/>
        </authorList>
    </citation>
    <scope>NUCLEOTIDE SEQUENCE</scope>
    <source>
        <strain evidence="6">CBS 100526</strain>
    </source>
</reference>
<dbReference type="AlphaFoldDB" id="A0AAE1IKV7"/>
<protein>
    <submittedName>
        <fullName evidence="6">CAZyme family GH89</fullName>
    </submittedName>
</protein>
<evidence type="ECO:0000313" key="7">
    <source>
        <dbReference type="Proteomes" id="UP001273209"/>
    </source>
</evidence>
<dbReference type="Gene3D" id="1.20.120.670">
    <property type="entry name" value="N-acetyl-b-d-glucoasminidase"/>
    <property type="match status" value="1"/>
</dbReference>
<dbReference type="Proteomes" id="UP001273209">
    <property type="component" value="Unassembled WGS sequence"/>
</dbReference>
<dbReference type="Pfam" id="PF12971">
    <property type="entry name" value="NAGLU_N"/>
    <property type="match status" value="1"/>
</dbReference>
<dbReference type="GeneID" id="87916324"/>
<evidence type="ECO:0000256" key="2">
    <source>
        <dbReference type="SAM" id="SignalP"/>
    </source>
</evidence>
<dbReference type="InterPro" id="IPR024240">
    <property type="entry name" value="NAGLU_N"/>
</dbReference>
<dbReference type="InterPro" id="IPR017853">
    <property type="entry name" value="GH"/>
</dbReference>
<dbReference type="RefSeq" id="XP_062759114.1">
    <property type="nucleotide sequence ID" value="XM_062896419.1"/>
</dbReference>
<accession>A0AAE1IKV7</accession>
<evidence type="ECO:0000259" key="3">
    <source>
        <dbReference type="Pfam" id="PF05089"/>
    </source>
</evidence>
<evidence type="ECO:0000313" key="6">
    <source>
        <dbReference type="EMBL" id="KAK4082446.1"/>
    </source>
</evidence>
<name>A0AAE1IKV7_9HYPO</name>
<feature type="chain" id="PRO_5042243807" evidence="2">
    <location>
        <begin position="20"/>
        <end position="762"/>
    </location>
</feature>
<keyword evidence="7" id="KW-1185">Reference proteome</keyword>
<dbReference type="PANTHER" id="PTHR12872">
    <property type="entry name" value="ALPHA-N-ACETYLGLUCOSAMINIDASE"/>
    <property type="match status" value="1"/>
</dbReference>
<dbReference type="Gene3D" id="3.20.20.80">
    <property type="entry name" value="Glycosidases"/>
    <property type="match status" value="1"/>
</dbReference>
<comment type="caution">
    <text evidence="6">The sequence shown here is derived from an EMBL/GenBank/DDBJ whole genome shotgun (WGS) entry which is preliminary data.</text>
</comment>
<dbReference type="Gene3D" id="3.30.379.10">
    <property type="entry name" value="Chitobiase/beta-hexosaminidase domain 2-like"/>
    <property type="match status" value="1"/>
</dbReference>
<feature type="domain" description="Alpha-N-acetylglucosaminidase tim-barrel" evidence="3">
    <location>
        <begin position="133"/>
        <end position="469"/>
    </location>
</feature>
<keyword evidence="2" id="KW-0732">Signal</keyword>
<dbReference type="Pfam" id="PF12972">
    <property type="entry name" value="NAGLU_C"/>
    <property type="match status" value="1"/>
</dbReference>
<dbReference type="InterPro" id="IPR024732">
    <property type="entry name" value="NAGLU_C"/>
</dbReference>